<dbReference type="SUPFAM" id="SSF53649">
    <property type="entry name" value="Alkaline phosphatase-like"/>
    <property type="match status" value="1"/>
</dbReference>
<feature type="domain" description="Sulfatase N-terminal" evidence="4">
    <location>
        <begin position="7"/>
        <end position="334"/>
    </location>
</feature>
<dbReference type="AlphaFoldDB" id="A0A6C2TWW1"/>
<evidence type="ECO:0000256" key="1">
    <source>
        <dbReference type="ARBA" id="ARBA00008779"/>
    </source>
</evidence>
<protein>
    <submittedName>
        <fullName evidence="6">Arylsulfatase</fullName>
    </submittedName>
</protein>
<evidence type="ECO:0000256" key="2">
    <source>
        <dbReference type="ARBA" id="ARBA00022723"/>
    </source>
</evidence>
<dbReference type="InterPro" id="IPR017850">
    <property type="entry name" value="Alkaline_phosphatase_core_sf"/>
</dbReference>
<keyword evidence="7" id="KW-1185">Reference proteome</keyword>
<dbReference type="PANTHER" id="PTHR45953">
    <property type="entry name" value="IDURONATE 2-SULFATASE"/>
    <property type="match status" value="1"/>
</dbReference>
<proteinExistence type="inferred from homology"/>
<gene>
    <name evidence="6" type="ORF">PDESU_00332</name>
</gene>
<dbReference type="RefSeq" id="WP_136077509.1">
    <property type="nucleotide sequence ID" value="NZ_CAAHFG010000001.1"/>
</dbReference>
<feature type="domain" description="N-sulphoglucosamine sulphohydrolase C-terminal" evidence="5">
    <location>
        <begin position="391"/>
        <end position="440"/>
    </location>
</feature>
<accession>A0A6C2TWW1</accession>
<comment type="similarity">
    <text evidence="1">Belongs to the sulfatase family.</text>
</comment>
<dbReference type="Proteomes" id="UP000366872">
    <property type="component" value="Unassembled WGS sequence"/>
</dbReference>
<evidence type="ECO:0000313" key="6">
    <source>
        <dbReference type="EMBL" id="VGO11786.1"/>
    </source>
</evidence>
<dbReference type="PROSITE" id="PS00523">
    <property type="entry name" value="SULFATASE_1"/>
    <property type="match status" value="1"/>
</dbReference>
<evidence type="ECO:0000256" key="3">
    <source>
        <dbReference type="ARBA" id="ARBA00022801"/>
    </source>
</evidence>
<sequence>MDRRLYNIVVVNPDQMRWDYMTPNGHPFIGTSNLSRLAAMGTNFERAFVSCPMCGPSRVSVVTGQYPSEHGCRNYGGRMHPEHPNLFHNLKAAGYHRALFGKDHIMAEDAIGVLYDEGEDICIGNMDDHPDYARSWSAGVLDPSSPSNLTERLTSAGLDYIDRRCQTGEPFFLTLNYQDPHPYFACPEPYASMFSPDQFDLPSNFRRGPVAGEPRRMTLWRENSRSGEATEEDFKKAMAMYCGQIRYVDDQLGRVLDKLEERGILDETIVLFWSDHGEFLGDYGVTHKMAAFYDSLVRVPLVLWDPSGTIPKGRQANLVEALDVFATVLDLCGVPQPEGSRAYSLLSANHEPRADVFAEGGIQMAPLEEPIRKANLRAPHGPTHFGAGAMLRTDRWKLCTHSFDGWELYDLENDPSDSCNLYDKPELAPVARELTQRLMARMMNHGQAPEHLHRPEVAGLDEAGMPLWKTSHAHIELKDALRP</sequence>
<dbReference type="GO" id="GO:0046872">
    <property type="term" value="F:metal ion binding"/>
    <property type="evidence" value="ECO:0007669"/>
    <property type="project" value="UniProtKB-KW"/>
</dbReference>
<dbReference type="InterPro" id="IPR024607">
    <property type="entry name" value="Sulfatase_CS"/>
</dbReference>
<name>A0A6C2TWW1_PONDE</name>
<evidence type="ECO:0000259" key="4">
    <source>
        <dbReference type="Pfam" id="PF00884"/>
    </source>
</evidence>
<dbReference type="InterPro" id="IPR000917">
    <property type="entry name" value="Sulfatase_N"/>
</dbReference>
<dbReference type="GO" id="GO:0008484">
    <property type="term" value="F:sulfuric ester hydrolase activity"/>
    <property type="evidence" value="ECO:0007669"/>
    <property type="project" value="TreeGrafter"/>
</dbReference>
<dbReference type="Gene3D" id="3.40.720.10">
    <property type="entry name" value="Alkaline Phosphatase, subunit A"/>
    <property type="match status" value="1"/>
</dbReference>
<dbReference type="Pfam" id="PF16347">
    <property type="entry name" value="SGSH_C"/>
    <property type="match status" value="1"/>
</dbReference>
<dbReference type="PANTHER" id="PTHR45953:SF1">
    <property type="entry name" value="IDURONATE 2-SULFATASE"/>
    <property type="match status" value="1"/>
</dbReference>
<dbReference type="Pfam" id="PF00884">
    <property type="entry name" value="Sulfatase"/>
    <property type="match status" value="1"/>
</dbReference>
<organism evidence="6 7">
    <name type="scientific">Pontiella desulfatans</name>
    <dbReference type="NCBI Taxonomy" id="2750659"/>
    <lineage>
        <taxon>Bacteria</taxon>
        <taxon>Pseudomonadati</taxon>
        <taxon>Kiritimatiellota</taxon>
        <taxon>Kiritimatiellia</taxon>
        <taxon>Kiritimatiellales</taxon>
        <taxon>Pontiellaceae</taxon>
        <taxon>Pontiella</taxon>
    </lineage>
</organism>
<evidence type="ECO:0000313" key="7">
    <source>
        <dbReference type="Proteomes" id="UP000366872"/>
    </source>
</evidence>
<evidence type="ECO:0000259" key="5">
    <source>
        <dbReference type="Pfam" id="PF16347"/>
    </source>
</evidence>
<dbReference type="EMBL" id="CAAHFG010000001">
    <property type="protein sequence ID" value="VGO11786.1"/>
    <property type="molecule type" value="Genomic_DNA"/>
</dbReference>
<dbReference type="GO" id="GO:0005737">
    <property type="term" value="C:cytoplasm"/>
    <property type="evidence" value="ECO:0007669"/>
    <property type="project" value="TreeGrafter"/>
</dbReference>
<dbReference type="InterPro" id="IPR032506">
    <property type="entry name" value="SGSH_C"/>
</dbReference>
<keyword evidence="2" id="KW-0479">Metal-binding</keyword>
<reference evidence="6 7" key="1">
    <citation type="submission" date="2019-04" db="EMBL/GenBank/DDBJ databases">
        <authorList>
            <person name="Van Vliet M D."/>
        </authorList>
    </citation>
    <scope>NUCLEOTIDE SEQUENCE [LARGE SCALE GENOMIC DNA]</scope>
    <source>
        <strain evidence="6 7">F1</strain>
    </source>
</reference>
<keyword evidence="3" id="KW-0378">Hydrolase</keyword>